<evidence type="ECO:0000313" key="12">
    <source>
        <dbReference type="Proteomes" id="UP000068832"/>
    </source>
</evidence>
<sequence length="108" mass="12621">MKVISFKLERNKAEEARKILRGQKTTLSSQIRKYVERVIDQNLPVSAELEGDRLVIITVKVPDELYQKISRFVEEKRVKRSALLRTAVYMFVEENKRAKNDLTPLNTT</sequence>
<organism evidence="1 7">
    <name type="scientific">Metallosphaera sedula</name>
    <dbReference type="NCBI Taxonomy" id="43687"/>
    <lineage>
        <taxon>Archaea</taxon>
        <taxon>Thermoproteota</taxon>
        <taxon>Thermoprotei</taxon>
        <taxon>Sulfolobales</taxon>
        <taxon>Sulfolobaceae</taxon>
        <taxon>Metallosphaera</taxon>
    </lineage>
</organism>
<dbReference type="EMBL" id="CP012173">
    <property type="protein sequence ID" value="AKV75850.1"/>
    <property type="molecule type" value="Genomic_DNA"/>
</dbReference>
<dbReference type="InterPro" id="IPR013321">
    <property type="entry name" value="Arc_rbn_hlx_hlx"/>
</dbReference>
<evidence type="ECO:0000313" key="10">
    <source>
        <dbReference type="Proteomes" id="UP000062398"/>
    </source>
</evidence>
<evidence type="ECO:0000313" key="9">
    <source>
        <dbReference type="Proteomes" id="UP000061362"/>
    </source>
</evidence>
<dbReference type="Gene3D" id="1.10.1220.10">
    <property type="entry name" value="Met repressor-like"/>
    <property type="match status" value="1"/>
</dbReference>
<evidence type="ECO:0000313" key="2">
    <source>
        <dbReference type="EMBL" id="AKV73609.1"/>
    </source>
</evidence>
<evidence type="ECO:0000313" key="7">
    <source>
        <dbReference type="Proteomes" id="UP000029084"/>
    </source>
</evidence>
<dbReference type="EMBL" id="CP012175">
    <property type="protein sequence ID" value="AKV80344.1"/>
    <property type="molecule type" value="Genomic_DNA"/>
</dbReference>
<evidence type="ECO:0000313" key="8">
    <source>
        <dbReference type="Proteomes" id="UP000056255"/>
    </source>
</evidence>
<name>A0A088E5M5_9CREN</name>
<dbReference type="EMBL" id="CP008822">
    <property type="protein sequence ID" value="AIM26630.1"/>
    <property type="molecule type" value="Genomic_DNA"/>
</dbReference>
<dbReference type="GeneID" id="91754915"/>
<evidence type="ECO:0000313" key="11">
    <source>
        <dbReference type="Proteomes" id="UP000062475"/>
    </source>
</evidence>
<evidence type="ECO:0000313" key="4">
    <source>
        <dbReference type="EMBL" id="AKV78099.1"/>
    </source>
</evidence>
<dbReference type="Proteomes" id="UP000068832">
    <property type="component" value="Chromosome"/>
</dbReference>
<dbReference type="EMBL" id="CP012172">
    <property type="protein sequence ID" value="AKV73609.1"/>
    <property type="molecule type" value="Genomic_DNA"/>
</dbReference>
<dbReference type="EMBL" id="CP012176">
    <property type="protein sequence ID" value="AKV82589.1"/>
    <property type="molecule type" value="Genomic_DNA"/>
</dbReference>
<reference evidence="6 8" key="3">
    <citation type="submission" date="2015-07" db="EMBL/GenBank/DDBJ databases">
        <title>Physiological, transcriptional responses and genome re-sequencing of acid resistant extremely thermoacidophilic Metallosphaera sedula SARC-M1.</title>
        <authorList>
            <person name="Ai C."/>
            <person name="McCarthy S."/>
            <person name="Eckrich V."/>
            <person name="Rudrappa D."/>
            <person name="Qiu G."/>
            <person name="Blum P."/>
        </authorList>
    </citation>
    <scope>NUCLEOTIDE SEQUENCE [LARGE SCALE GENOMIC DNA]</scope>
    <source>
        <strain evidence="6 8">SARC-M1</strain>
    </source>
</reference>
<evidence type="ECO:0000313" key="6">
    <source>
        <dbReference type="EMBL" id="AKV82589.1"/>
    </source>
</evidence>
<dbReference type="Proteomes" id="UP000062475">
    <property type="component" value="Chromosome"/>
</dbReference>
<proteinExistence type="predicted"/>
<dbReference type="RefSeq" id="WP_012020431.1">
    <property type="nucleotide sequence ID" value="NZ_AP019770.1"/>
</dbReference>
<evidence type="ECO:0000313" key="5">
    <source>
        <dbReference type="EMBL" id="AKV80344.1"/>
    </source>
</evidence>
<accession>A0A088E5M5</accession>
<dbReference type="Proteomes" id="UP000029084">
    <property type="component" value="Chromosome"/>
</dbReference>
<gene>
    <name evidence="1" type="ORF">HA72_0466</name>
    <name evidence="2" type="ORF">MsedA_0480</name>
    <name evidence="3" type="ORF">MsedB_0480</name>
    <name evidence="4" type="ORF">MsedC_0479</name>
    <name evidence="5" type="ORF">MsedD_0480</name>
    <name evidence="6" type="ORF">MsedE_0480</name>
</gene>
<dbReference type="EMBL" id="CP012174">
    <property type="protein sequence ID" value="AKV78099.1"/>
    <property type="molecule type" value="Genomic_DNA"/>
</dbReference>
<dbReference type="GO" id="GO:0006355">
    <property type="term" value="P:regulation of DNA-templated transcription"/>
    <property type="evidence" value="ECO:0007669"/>
    <property type="project" value="InterPro"/>
</dbReference>
<evidence type="ECO:0000313" key="1">
    <source>
        <dbReference type="EMBL" id="AIM26630.1"/>
    </source>
</evidence>
<evidence type="ECO:0000313" key="3">
    <source>
        <dbReference type="EMBL" id="AKV75850.1"/>
    </source>
</evidence>
<dbReference type="PATRIC" id="fig|43687.5.peg.479"/>
<dbReference type="OMA" id="YMFVEEN"/>
<dbReference type="AlphaFoldDB" id="A0A088E5M5"/>
<dbReference type="Proteomes" id="UP000062398">
    <property type="component" value="Chromosome"/>
</dbReference>
<reference evidence="1 7" key="1">
    <citation type="journal article" date="2014" name="J. Bacteriol.">
        <title>Role of an Archaeal PitA Transporter in the Copper and Arsenic Resistance of Metallosphaera sedula, an Extreme Thermoacidophile.</title>
        <authorList>
            <person name="McCarthy S."/>
            <person name="Ai C."/>
            <person name="Wheaton G."/>
            <person name="Tevatia R."/>
            <person name="Eckrich V."/>
            <person name="Kelly R."/>
            <person name="Blum P."/>
        </authorList>
    </citation>
    <scope>NUCLEOTIDE SEQUENCE [LARGE SCALE GENOMIC DNA]</scope>
    <source>
        <strain evidence="1 7">CuR1</strain>
    </source>
</reference>
<protein>
    <submittedName>
        <fullName evidence="1">Putative transcriptional regulator, CopG family</fullName>
    </submittedName>
</protein>
<dbReference type="Proteomes" id="UP000061362">
    <property type="component" value="Chromosome"/>
</dbReference>
<dbReference type="Proteomes" id="UP000056255">
    <property type="component" value="Chromosome"/>
</dbReference>
<reference evidence="9 10" key="2">
    <citation type="journal article" date="2015" name="Genome Announc.">
        <title>Complete Genome Sequences of Evolved Arsenate-Resistant Metallosphaera sedula Strains.</title>
        <authorList>
            <person name="Ai C."/>
            <person name="McCarthy S."/>
            <person name="Schackwitz W."/>
            <person name="Martin J."/>
            <person name="Lipzen A."/>
            <person name="Blum P."/>
        </authorList>
    </citation>
    <scope>NUCLEOTIDE SEQUENCE [LARGE SCALE GENOMIC DNA]</scope>
    <source>
        <strain evidence="4 10">ARS120-1</strain>
        <strain evidence="5 9">ARS120-2</strain>
        <strain evidence="2 12">ARS50-1</strain>
        <strain evidence="3 11">ARS50-2</strain>
    </source>
</reference>